<reference evidence="2 3" key="1">
    <citation type="submission" date="2016-10" db="EMBL/GenBank/DDBJ databases">
        <title>Draft genome sequence of Coniochaeta ligniaria NRRL30616, a lignocellulolytic fungus for bioabatement of inhibitors in plant biomass hydrolysates.</title>
        <authorList>
            <consortium name="DOE Joint Genome Institute"/>
            <person name="Jimenez D.J."/>
            <person name="Hector R.E."/>
            <person name="Riley R."/>
            <person name="Sun H."/>
            <person name="Grigoriev I.V."/>
            <person name="Van Elsas J.D."/>
            <person name="Nichols N.N."/>
        </authorList>
    </citation>
    <scope>NUCLEOTIDE SEQUENCE [LARGE SCALE GENOMIC DNA]</scope>
    <source>
        <strain evidence="2 3">NRRL 30616</strain>
    </source>
</reference>
<accession>A0A1J7IE03</accession>
<feature type="compositionally biased region" description="Low complexity" evidence="1">
    <location>
        <begin position="324"/>
        <end position="341"/>
    </location>
</feature>
<evidence type="ECO:0000313" key="2">
    <source>
        <dbReference type="EMBL" id="OIW25645.1"/>
    </source>
</evidence>
<protein>
    <submittedName>
        <fullName evidence="2">Uncharacterized protein</fullName>
    </submittedName>
</protein>
<feature type="region of interest" description="Disordered" evidence="1">
    <location>
        <begin position="280"/>
        <end position="349"/>
    </location>
</feature>
<dbReference type="OrthoDB" id="5365129at2759"/>
<feature type="compositionally biased region" description="Low complexity" evidence="1">
    <location>
        <begin position="377"/>
        <end position="386"/>
    </location>
</feature>
<feature type="compositionally biased region" description="Basic residues" evidence="1">
    <location>
        <begin position="388"/>
        <end position="399"/>
    </location>
</feature>
<dbReference type="InParanoid" id="A0A1J7IE03"/>
<dbReference type="AlphaFoldDB" id="A0A1J7IE03"/>
<name>A0A1J7IE03_9PEZI</name>
<gene>
    <name evidence="2" type="ORF">CONLIGDRAFT_647387</name>
</gene>
<evidence type="ECO:0000313" key="3">
    <source>
        <dbReference type="Proteomes" id="UP000182658"/>
    </source>
</evidence>
<dbReference type="STRING" id="1408157.A0A1J7IE03"/>
<feature type="region of interest" description="Disordered" evidence="1">
    <location>
        <begin position="362"/>
        <end position="402"/>
    </location>
</feature>
<organism evidence="2 3">
    <name type="scientific">Coniochaeta ligniaria NRRL 30616</name>
    <dbReference type="NCBI Taxonomy" id="1408157"/>
    <lineage>
        <taxon>Eukaryota</taxon>
        <taxon>Fungi</taxon>
        <taxon>Dikarya</taxon>
        <taxon>Ascomycota</taxon>
        <taxon>Pezizomycotina</taxon>
        <taxon>Sordariomycetes</taxon>
        <taxon>Sordariomycetidae</taxon>
        <taxon>Coniochaetales</taxon>
        <taxon>Coniochaetaceae</taxon>
        <taxon>Coniochaeta</taxon>
    </lineage>
</organism>
<dbReference type="EMBL" id="KV875101">
    <property type="protein sequence ID" value="OIW25645.1"/>
    <property type="molecule type" value="Genomic_DNA"/>
</dbReference>
<proteinExistence type="predicted"/>
<feature type="region of interest" description="Disordered" evidence="1">
    <location>
        <begin position="90"/>
        <end position="109"/>
    </location>
</feature>
<sequence length="522" mass="55173">MANVIGFGLDIAINIAVLAEAFAPRDAGPVAMVGVGSQALGQSVSVPDKETPAGPMPHITLYDSHGRNFASDTAFSDGLVDGDNKQVHFQEGVDNDNLRSDPQYSGKENSPDAVRLLAFQNDATCISYVTVTGVDGAHTSWHAGYAKQCGAPWYPSPEIFPTTSFVPGCVWLTNNAKFPGLQAISFKLNDLSFQSTEESQAAQAQFTDFPETLCNAPGRMAFWKTSDNSDCIPFYDFIEPKNETTGFDADFRKIQTGHTMRCTPAGKMWVPPTASPFAGSFGGVGGSIPSSQVGQPPPSPTATQGDGSFGGVAGSIPISQAGQASPSPTTTRATESSATSANPPPKAVQTIANAGNQGAVIVSFNPGGPTGTTEHISAAATASDSAPKARRSSHPRSRRVTQDISSALQRRATLRSAGDYCVDRLAISHLPAHTATEVCRSTTSWGPDFVSVVEGLYCDMCERMLWNLCSGATGTYCFDLERRELRLPVGEGGGGRVARDLGGAMAELEGLRKRYAKVDEWK</sequence>
<keyword evidence="3" id="KW-1185">Reference proteome</keyword>
<evidence type="ECO:0000256" key="1">
    <source>
        <dbReference type="SAM" id="MobiDB-lite"/>
    </source>
</evidence>
<dbReference type="Proteomes" id="UP000182658">
    <property type="component" value="Unassembled WGS sequence"/>
</dbReference>